<dbReference type="GO" id="GO:0003677">
    <property type="term" value="F:DNA binding"/>
    <property type="evidence" value="ECO:0007669"/>
    <property type="project" value="UniProtKB-KW"/>
</dbReference>
<dbReference type="InterPro" id="IPR000055">
    <property type="entry name" value="Restrct_endonuc_typeI_TRD"/>
</dbReference>
<evidence type="ECO:0000313" key="6">
    <source>
        <dbReference type="Proteomes" id="UP000451354"/>
    </source>
</evidence>
<dbReference type="SUPFAM" id="SSF116734">
    <property type="entry name" value="DNA methylase specificity domain"/>
    <property type="match status" value="2"/>
</dbReference>
<dbReference type="Gene3D" id="3.90.220.20">
    <property type="entry name" value="DNA methylase specificity domains"/>
    <property type="match status" value="2"/>
</dbReference>
<gene>
    <name evidence="5" type="ORF">FIC82_015540</name>
</gene>
<comment type="similarity">
    <text evidence="1">Belongs to the type-I restriction system S methylase family.</text>
</comment>
<keyword evidence="5" id="KW-0255">Endonuclease</keyword>
<evidence type="ECO:0000259" key="4">
    <source>
        <dbReference type="Pfam" id="PF01420"/>
    </source>
</evidence>
<dbReference type="Proteomes" id="UP000451354">
    <property type="component" value="Chromosome"/>
</dbReference>
<evidence type="ECO:0000313" key="5">
    <source>
        <dbReference type="EMBL" id="QJW37380.1"/>
    </source>
</evidence>
<dbReference type="Pfam" id="PF01420">
    <property type="entry name" value="Methylase_S"/>
    <property type="match status" value="1"/>
</dbReference>
<sequence length="422" mass="45975">MARETRTGGREATTAVIPGKFAFSIGNPGHLAPDGFAWRPLSELARLESGHTPSRSKPEYWDGGIPWIGVRDATGNHGLTIADTLQHISQLGLDNSSARLLPAGTVCLSRTASVGYVVTMGVPMATSQDFVNWVCGPELDNRYLHYLLMGEQASVQRVAYGSVHATMYYPDAKAVHVCVPSRRMQGEIADVLRALDDKIAANIRLATTVDKCLANRLEALLKQWDGESVSLSEVALINPEKRSPIVEGHLRYIDIASVGVGSMEWPELQPWESAPSRARRGVAVGDVIWSTVRPNRRSHALILDEDPDLVASTGLAVIRASGLPWGYLYEALRRSSFTEHLEGAAEGSAYPAVKPEAFARASIPILDDTEVRSFGAEAQALREHIGSLARESRTLRDLRDTLLPQLMLGKLRVREAAEMAGL</sequence>
<dbReference type="PANTHER" id="PTHR30408:SF13">
    <property type="entry name" value="TYPE I RESTRICTION ENZYME HINDI SPECIFICITY SUBUNIT"/>
    <property type="match status" value="1"/>
</dbReference>
<keyword evidence="3" id="KW-0238">DNA-binding</keyword>
<keyword evidence="5" id="KW-0378">Hydrolase</keyword>
<organism evidence="5 6">
    <name type="scientific">Cellulosimicrobium protaetiae</name>
    <dbReference type="NCBI Taxonomy" id="2587808"/>
    <lineage>
        <taxon>Bacteria</taxon>
        <taxon>Bacillati</taxon>
        <taxon>Actinomycetota</taxon>
        <taxon>Actinomycetes</taxon>
        <taxon>Micrococcales</taxon>
        <taxon>Promicromonosporaceae</taxon>
        <taxon>Cellulosimicrobium</taxon>
    </lineage>
</organism>
<feature type="domain" description="Type I restriction modification DNA specificity" evidence="4">
    <location>
        <begin position="34"/>
        <end position="200"/>
    </location>
</feature>
<dbReference type="REBASE" id="390452">
    <property type="entry name" value="S.CspBI34TORF15545P"/>
</dbReference>
<dbReference type="PANTHER" id="PTHR30408">
    <property type="entry name" value="TYPE-1 RESTRICTION ENZYME ECOKI SPECIFICITY PROTEIN"/>
    <property type="match status" value="1"/>
</dbReference>
<dbReference type="GO" id="GO:0004519">
    <property type="term" value="F:endonuclease activity"/>
    <property type="evidence" value="ECO:0007669"/>
    <property type="project" value="UniProtKB-KW"/>
</dbReference>
<dbReference type="KEGG" id="cprt:FIC82_015540"/>
<name>A0A6M5UGV7_9MICO</name>
<dbReference type="EMBL" id="CP052757">
    <property type="protein sequence ID" value="QJW37380.1"/>
    <property type="molecule type" value="Genomic_DNA"/>
</dbReference>
<dbReference type="InterPro" id="IPR052021">
    <property type="entry name" value="Type-I_RS_S_subunit"/>
</dbReference>
<protein>
    <submittedName>
        <fullName evidence="5">Restriction endonuclease subunit S</fullName>
    </submittedName>
</protein>
<keyword evidence="6" id="KW-1185">Reference proteome</keyword>
<dbReference type="InterPro" id="IPR044946">
    <property type="entry name" value="Restrct_endonuc_typeI_TRD_sf"/>
</dbReference>
<dbReference type="AlphaFoldDB" id="A0A6M5UGV7"/>
<evidence type="ECO:0000256" key="2">
    <source>
        <dbReference type="ARBA" id="ARBA00022747"/>
    </source>
</evidence>
<reference evidence="5 6" key="1">
    <citation type="journal article" date="2022" name="Int. J. Syst. Evol. Microbiol.">
        <title>Cellulosimicrobium protaetiae sp. nov., isolated from the gut of the larva of Protaetia brevitarsis seulensis.</title>
        <authorList>
            <person name="Le Han H."/>
            <person name="Nguyen T.T.H."/>
            <person name="Li Z."/>
            <person name="Shin N.R."/>
            <person name="Kim S.G."/>
        </authorList>
    </citation>
    <scope>NUCLEOTIDE SEQUENCE [LARGE SCALE GENOMIC DNA]</scope>
    <source>
        <strain evidence="5 6">BI34</strain>
    </source>
</reference>
<dbReference type="GO" id="GO:0009307">
    <property type="term" value="P:DNA restriction-modification system"/>
    <property type="evidence" value="ECO:0007669"/>
    <property type="project" value="UniProtKB-KW"/>
</dbReference>
<accession>A0A6M5UGV7</accession>
<proteinExistence type="inferred from homology"/>
<keyword evidence="5" id="KW-0540">Nuclease</keyword>
<keyword evidence="2" id="KW-0680">Restriction system</keyword>
<evidence type="ECO:0000256" key="1">
    <source>
        <dbReference type="ARBA" id="ARBA00010923"/>
    </source>
</evidence>
<dbReference type="OrthoDB" id="9798929at2"/>
<evidence type="ECO:0000256" key="3">
    <source>
        <dbReference type="ARBA" id="ARBA00023125"/>
    </source>
</evidence>
<dbReference type="RefSeq" id="WP_154799107.1">
    <property type="nucleotide sequence ID" value="NZ_CP052757.1"/>
</dbReference>